<proteinExistence type="predicted"/>
<gene>
    <name evidence="1" type="ORF">HELGO_WM13726</name>
</gene>
<dbReference type="EMBL" id="CACVAU010000030">
    <property type="protein sequence ID" value="CAA6808809.1"/>
    <property type="molecule type" value="Genomic_DNA"/>
</dbReference>
<sequence>LDSNIKAALKTRINNLTIGTKGRIFNSRHAFDSKVLFEKPTVIELSNIVDDEEKAFLMGLLLNKLYQYREEKGSNSELQHITVIEEAHRLLPNVSFDKSGEESSSKAKSVETFTNILSEIRAYGEGVIIADQIASKLHPDVIKNTNIKIIQRTMDREDRELVGHSINLNDDQILDIAELKAGEAIVHNRDIHQAFMVKIDENTDEKIDDEKLKKFNKRFLDRYGEYQYEILLEKEFYIPQKELLLLSSINSEILRISMLKLINSIFFDEKEIEKNWKSFQSNIRGVENNNIYFYLAIDAFNELGYISNMQYYNGVDSYLNIYESFLTLIHSFINKNDIPESIIDFKKDFQHKNIKEVFHSMKNYSYTSIDYTLILLENMTTDEEVYNFVNNTMQENIALNNRFDKILNKIFQTTSAELRHSLGAIRTGRKEIDFTKIIKEGF</sequence>
<organism evidence="1">
    <name type="scientific">uncultured Sulfurovum sp</name>
    <dbReference type="NCBI Taxonomy" id="269237"/>
    <lineage>
        <taxon>Bacteria</taxon>
        <taxon>Pseudomonadati</taxon>
        <taxon>Campylobacterota</taxon>
        <taxon>Epsilonproteobacteria</taxon>
        <taxon>Campylobacterales</taxon>
        <taxon>Sulfurovaceae</taxon>
        <taxon>Sulfurovum</taxon>
        <taxon>environmental samples</taxon>
    </lineage>
</organism>
<accession>A0A6S6T048</accession>
<dbReference type="PANTHER" id="PTHR30121:SF6">
    <property type="entry name" value="SLR6007 PROTEIN"/>
    <property type="match status" value="1"/>
</dbReference>
<protein>
    <submittedName>
        <fullName evidence="1">AAA-like domain protein</fullName>
    </submittedName>
</protein>
<name>A0A6S6T048_9BACT</name>
<dbReference type="AlphaFoldDB" id="A0A6S6T048"/>
<reference evidence="1" key="1">
    <citation type="submission" date="2020-01" db="EMBL/GenBank/DDBJ databases">
        <authorList>
            <person name="Meier V. D."/>
            <person name="Meier V D."/>
        </authorList>
    </citation>
    <scope>NUCLEOTIDE SEQUENCE</scope>
    <source>
        <strain evidence="1">HLG_WM_MAG_05</strain>
    </source>
</reference>
<dbReference type="InterPro" id="IPR051162">
    <property type="entry name" value="T4SS_component"/>
</dbReference>
<dbReference type="PANTHER" id="PTHR30121">
    <property type="entry name" value="UNCHARACTERIZED PROTEIN YJGR-RELATED"/>
    <property type="match status" value="1"/>
</dbReference>
<evidence type="ECO:0000313" key="1">
    <source>
        <dbReference type="EMBL" id="CAA6808809.1"/>
    </source>
</evidence>
<dbReference type="SUPFAM" id="SSF52540">
    <property type="entry name" value="P-loop containing nucleoside triphosphate hydrolases"/>
    <property type="match status" value="1"/>
</dbReference>
<dbReference type="InterPro" id="IPR027417">
    <property type="entry name" value="P-loop_NTPase"/>
</dbReference>
<feature type="non-terminal residue" evidence="1">
    <location>
        <position position="1"/>
    </location>
</feature>
<dbReference type="Gene3D" id="3.40.50.300">
    <property type="entry name" value="P-loop containing nucleotide triphosphate hydrolases"/>
    <property type="match status" value="1"/>
</dbReference>